<organism evidence="2 3">
    <name type="scientific">Purpureocillium lilacinum</name>
    <name type="common">Paecilomyces lilacinus</name>
    <dbReference type="NCBI Taxonomy" id="33203"/>
    <lineage>
        <taxon>Eukaryota</taxon>
        <taxon>Fungi</taxon>
        <taxon>Dikarya</taxon>
        <taxon>Ascomycota</taxon>
        <taxon>Pezizomycotina</taxon>
        <taxon>Sordariomycetes</taxon>
        <taxon>Hypocreomycetidae</taxon>
        <taxon>Hypocreales</taxon>
        <taxon>Ophiocordycipitaceae</taxon>
        <taxon>Purpureocillium</taxon>
    </lineage>
</organism>
<feature type="region of interest" description="Disordered" evidence="1">
    <location>
        <begin position="303"/>
        <end position="339"/>
    </location>
</feature>
<keyword evidence="3" id="KW-1185">Reference proteome</keyword>
<reference evidence="2 3" key="1">
    <citation type="journal article" date="2024" name="Microbiol. Resour. Announc.">
        <title>Genome annotations for the ascomycete fungi Trichoderma harzianum, Trichoderma aggressivum, and Purpureocillium lilacinum.</title>
        <authorList>
            <person name="Beijen E.P.W."/>
            <person name="Ohm R.A."/>
        </authorList>
    </citation>
    <scope>NUCLEOTIDE SEQUENCE [LARGE SCALE GENOMIC DNA]</scope>
    <source>
        <strain evidence="2 3">CBS 150709</strain>
    </source>
</reference>
<dbReference type="EMBL" id="JAWRVI010000034">
    <property type="protein sequence ID" value="KAK4087190.1"/>
    <property type="molecule type" value="Genomic_DNA"/>
</dbReference>
<dbReference type="Proteomes" id="UP001287286">
    <property type="component" value="Unassembled WGS sequence"/>
</dbReference>
<comment type="caution">
    <text evidence="2">The sequence shown here is derived from an EMBL/GenBank/DDBJ whole genome shotgun (WGS) entry which is preliminary data.</text>
</comment>
<name>A0ABR0BT33_PURLI</name>
<feature type="region of interest" description="Disordered" evidence="1">
    <location>
        <begin position="243"/>
        <end position="264"/>
    </location>
</feature>
<evidence type="ECO:0000256" key="1">
    <source>
        <dbReference type="SAM" id="MobiDB-lite"/>
    </source>
</evidence>
<proteinExistence type="predicted"/>
<protein>
    <submittedName>
        <fullName evidence="2">Uncharacterized protein</fullName>
    </submittedName>
</protein>
<evidence type="ECO:0000313" key="2">
    <source>
        <dbReference type="EMBL" id="KAK4087190.1"/>
    </source>
</evidence>
<feature type="compositionally biased region" description="Polar residues" evidence="1">
    <location>
        <begin position="244"/>
        <end position="261"/>
    </location>
</feature>
<feature type="region of interest" description="Disordered" evidence="1">
    <location>
        <begin position="198"/>
        <end position="217"/>
    </location>
</feature>
<accession>A0ABR0BT33</accession>
<gene>
    <name evidence="2" type="ORF">Purlil1_8488</name>
</gene>
<sequence length="339" mass="36328">MVCDEARRSAMDGMKASRVAGATPMSMHIRRSAGISHGSPECSDARLCHASMLRPRHQGPGKRVRLLNVLRDERGRRGDDEHDMVVVLLVPWADRPGWLAWPGRNPGPARSGAVHCQRPSRVRCGAVRAGGITICMGELVEAWQGKVEAPARPCGWDGCWGGRRMDAGGLGGGGGRWIGGWDGWVAVGGAHCAAPARELAPAEPTSAPPSKATNDVQKDSSSLPFLALVHLCPPTQVACFIQPPTGSSGKRPTVDSPQTAPSPRGLGAVHEHIVEHIDDDAAPVRIDCFWRPPVRQRHHHTCHAPADERFPPPPPIDDDAGDSILRPRPPPAGLLLRGW</sequence>
<evidence type="ECO:0000313" key="3">
    <source>
        <dbReference type="Proteomes" id="UP001287286"/>
    </source>
</evidence>